<keyword evidence="2" id="KW-1185">Reference proteome</keyword>
<organism evidence="1 2">
    <name type="scientific">Halocaridina rubra</name>
    <name type="common">Hawaiian red shrimp</name>
    <dbReference type="NCBI Taxonomy" id="373956"/>
    <lineage>
        <taxon>Eukaryota</taxon>
        <taxon>Metazoa</taxon>
        <taxon>Ecdysozoa</taxon>
        <taxon>Arthropoda</taxon>
        <taxon>Crustacea</taxon>
        <taxon>Multicrustacea</taxon>
        <taxon>Malacostraca</taxon>
        <taxon>Eumalacostraca</taxon>
        <taxon>Eucarida</taxon>
        <taxon>Decapoda</taxon>
        <taxon>Pleocyemata</taxon>
        <taxon>Caridea</taxon>
        <taxon>Atyoidea</taxon>
        <taxon>Atyidae</taxon>
        <taxon>Halocaridina</taxon>
    </lineage>
</organism>
<accession>A0AAN8WJ13</accession>
<sequence>MEEHRAKHISKFPDASLLRGRLSQVGCCSRCLHILHDRKYKKAVKCKSFPKGNNTDSFCYTNFRERSQNVTESDTMAN</sequence>
<dbReference type="AlphaFoldDB" id="A0AAN8WJ13"/>
<evidence type="ECO:0000313" key="2">
    <source>
        <dbReference type="Proteomes" id="UP001381693"/>
    </source>
</evidence>
<dbReference type="Proteomes" id="UP001381693">
    <property type="component" value="Unassembled WGS sequence"/>
</dbReference>
<reference evidence="1 2" key="1">
    <citation type="submission" date="2023-11" db="EMBL/GenBank/DDBJ databases">
        <title>Halocaridina rubra genome assembly.</title>
        <authorList>
            <person name="Smith C."/>
        </authorList>
    </citation>
    <scope>NUCLEOTIDE SEQUENCE [LARGE SCALE GENOMIC DNA]</scope>
    <source>
        <strain evidence="1">EP-1</strain>
        <tissue evidence="1">Whole</tissue>
    </source>
</reference>
<feature type="non-terminal residue" evidence="1">
    <location>
        <position position="78"/>
    </location>
</feature>
<name>A0AAN8WJ13_HALRR</name>
<dbReference type="EMBL" id="JAXCGZ010022065">
    <property type="protein sequence ID" value="KAK7037728.1"/>
    <property type="molecule type" value="Genomic_DNA"/>
</dbReference>
<proteinExistence type="predicted"/>
<gene>
    <name evidence="1" type="ORF">SK128_025918</name>
</gene>
<protein>
    <submittedName>
        <fullName evidence="1">Uncharacterized protein</fullName>
    </submittedName>
</protein>
<evidence type="ECO:0000313" key="1">
    <source>
        <dbReference type="EMBL" id="KAK7037728.1"/>
    </source>
</evidence>
<comment type="caution">
    <text evidence="1">The sequence shown here is derived from an EMBL/GenBank/DDBJ whole genome shotgun (WGS) entry which is preliminary data.</text>
</comment>